<reference evidence="1" key="1">
    <citation type="submission" date="2023-01" db="EMBL/GenBank/DDBJ databases">
        <title>Comparative Genomic Analysis of the Clinically-Derived Winkia Strain NY0527 Provides Evidence into the Taxonomic Reassignment of Winkia neuii and Characterizes Their Virulence Traits.</title>
        <authorList>
            <person name="Cai X."/>
            <person name="Peng Y."/>
            <person name="Li M."/>
            <person name="Qiu Y."/>
            <person name="Wang Y."/>
            <person name="Xu L."/>
            <person name="Hou Q."/>
        </authorList>
    </citation>
    <scope>NUCLEOTIDE SEQUENCE</scope>
    <source>
        <strain evidence="1">NY0527</strain>
    </source>
</reference>
<dbReference type="AlphaFoldDB" id="A0AB38XRN5"/>
<name>A0AB38XRN5_9ACTO</name>
<organism evidence="1 2">
    <name type="scientific">Winkia neuii subsp. anitrata</name>
    <dbReference type="NCBI Taxonomy" id="29318"/>
    <lineage>
        <taxon>Bacteria</taxon>
        <taxon>Bacillati</taxon>
        <taxon>Actinomycetota</taxon>
        <taxon>Actinomycetes</taxon>
        <taxon>Actinomycetales</taxon>
        <taxon>Actinomycetaceae</taxon>
        <taxon>Winkia</taxon>
    </lineage>
</organism>
<evidence type="ECO:0000313" key="1">
    <source>
        <dbReference type="EMBL" id="WCE46824.1"/>
    </source>
</evidence>
<gene>
    <name evidence="1" type="ORF">PIG85_04025</name>
</gene>
<sequence length="97" mass="11362">MTDKEMLAAEFNASLNGFLKQLDRVREYAANEPHRIPIDNSMSRKAVRKAYAGLRSWAQEIEEMAPALMWCVKKCCDELKRINTEFVRDQNKERNQL</sequence>
<dbReference type="EMBL" id="CP116394">
    <property type="protein sequence ID" value="WCE46824.1"/>
    <property type="molecule type" value="Genomic_DNA"/>
</dbReference>
<dbReference type="KEGG" id="wne:PIG85_04025"/>
<dbReference type="Proteomes" id="UP001211044">
    <property type="component" value="Chromosome"/>
</dbReference>
<protein>
    <submittedName>
        <fullName evidence="1">Uncharacterized protein</fullName>
    </submittedName>
</protein>
<dbReference type="RefSeq" id="WP_048707094.1">
    <property type="nucleotide sequence ID" value="NZ_CP116394.1"/>
</dbReference>
<proteinExistence type="predicted"/>
<accession>A0AB38XRN5</accession>
<evidence type="ECO:0000313" key="2">
    <source>
        <dbReference type="Proteomes" id="UP001211044"/>
    </source>
</evidence>